<proteinExistence type="predicted"/>
<dbReference type="SUPFAM" id="SSF53756">
    <property type="entry name" value="UDP-Glycosyltransferase/glycogen phosphorylase"/>
    <property type="match status" value="1"/>
</dbReference>
<dbReference type="OrthoDB" id="43607at2157"/>
<dbReference type="Pfam" id="PF13692">
    <property type="entry name" value="Glyco_trans_1_4"/>
    <property type="match status" value="1"/>
</dbReference>
<dbReference type="GO" id="GO:0016740">
    <property type="term" value="F:transferase activity"/>
    <property type="evidence" value="ECO:0007669"/>
    <property type="project" value="UniProtKB-KW"/>
</dbReference>
<evidence type="ECO:0000313" key="2">
    <source>
        <dbReference type="EMBL" id="GGT92851.1"/>
    </source>
</evidence>
<dbReference type="AlphaFoldDB" id="A0A348B5M6"/>
<reference evidence="2" key="1">
    <citation type="journal article" date="2014" name="Int. J. Syst. Evol. Microbiol.">
        <title>Complete genome sequence of Corynebacterium casei LMG S-19264T (=DSM 44701T), isolated from a smear-ripened cheese.</title>
        <authorList>
            <consortium name="US DOE Joint Genome Institute (JGI-PGF)"/>
            <person name="Walter F."/>
            <person name="Albersmeier A."/>
            <person name="Kalinowski J."/>
            <person name="Ruckert C."/>
        </authorList>
    </citation>
    <scope>NUCLEOTIDE SEQUENCE</scope>
    <source>
        <strain evidence="2">JCM 31740</strain>
    </source>
</reference>
<keyword evidence="3" id="KW-1185">Reference proteome</keyword>
<sequence>MRVLVSAFDAGSSGISSYTQELAKLLSKDVKVSLLAFQDLNLLGVDVIAIRLRGRSRALPLMTFLRNAERVREVAKEFDLIHETLSPWGSVGQRFVTTRWGYVSYLELAWIRLTGLSSVEKWGAFPVTLQHYLMDRRSRRRAKFVIDVSRETGHFVPPPVEPRPPKSYQCSTLRVLFVSRDLGMPRKNLRVVMEALELVKVPVELHLVGRGREPGPRPTFQLIRHETLSREDVISLMREVDLLVLPSTYEELGFVGLEAYSVGLPVITSDIPSFRAVFKVSPKFHPRDPRALANIISSLTCEELEKMGRESREYVIRSNEVARRKILELYRLVLHS</sequence>
<dbReference type="KEGG" id="sacd:HS1genome_1867"/>
<dbReference type="EMBL" id="AP018553">
    <property type="protein sequence ID" value="BBD73478.1"/>
    <property type="molecule type" value="Genomic_DNA"/>
</dbReference>
<dbReference type="RefSeq" id="WP_126450697.1">
    <property type="nucleotide sequence ID" value="NZ_AP018553.1"/>
</dbReference>
<dbReference type="Proteomes" id="UP000616143">
    <property type="component" value="Unassembled WGS sequence"/>
</dbReference>
<keyword evidence="1" id="KW-0808">Transferase</keyword>
<dbReference type="GeneID" id="38667342"/>
<accession>A0A348B5M6</accession>
<dbReference type="Proteomes" id="UP000276741">
    <property type="component" value="Chromosome"/>
</dbReference>
<dbReference type="Gene3D" id="3.40.50.2000">
    <property type="entry name" value="Glycogen Phosphorylase B"/>
    <property type="match status" value="2"/>
</dbReference>
<evidence type="ECO:0000313" key="1">
    <source>
        <dbReference type="EMBL" id="BBD73478.1"/>
    </source>
</evidence>
<dbReference type="PANTHER" id="PTHR12526">
    <property type="entry name" value="GLYCOSYLTRANSFERASE"/>
    <property type="match status" value="1"/>
</dbReference>
<dbReference type="EMBL" id="BMQS01000006">
    <property type="protein sequence ID" value="GGT92851.1"/>
    <property type="molecule type" value="Genomic_DNA"/>
</dbReference>
<reference evidence="1" key="3">
    <citation type="journal article" date="2019" name="BMC Res. Notes">
        <title>Complete genome sequence of the Sulfodiicoccus acidiphilus strain HS-1T, the first crenarchaeon that lacks polB3, isolated from an acidic hot spring in Ohwaku-dani, Hakone, Japan.</title>
        <authorList>
            <person name="Sakai H.D."/>
            <person name="Kurosawa N."/>
        </authorList>
    </citation>
    <scope>NUCLEOTIDE SEQUENCE</scope>
    <source>
        <strain evidence="1">HS-1</strain>
    </source>
</reference>
<organism evidence="1 3">
    <name type="scientific">Sulfodiicoccus acidiphilus</name>
    <dbReference type="NCBI Taxonomy" id="1670455"/>
    <lineage>
        <taxon>Archaea</taxon>
        <taxon>Thermoproteota</taxon>
        <taxon>Thermoprotei</taxon>
        <taxon>Sulfolobales</taxon>
        <taxon>Sulfolobaceae</taxon>
        <taxon>Sulfodiicoccus</taxon>
    </lineage>
</organism>
<name>A0A348B5M6_9CREN</name>
<gene>
    <name evidence="2" type="ORF">GCM10007116_08300</name>
    <name evidence="1" type="ORF">HS1genome_1867</name>
</gene>
<evidence type="ECO:0000313" key="3">
    <source>
        <dbReference type="Proteomes" id="UP000276741"/>
    </source>
</evidence>
<reference evidence="2" key="4">
    <citation type="submission" date="2020-09" db="EMBL/GenBank/DDBJ databases">
        <authorList>
            <person name="Sun Q."/>
            <person name="Ohkuma M."/>
        </authorList>
    </citation>
    <scope>NUCLEOTIDE SEQUENCE</scope>
    <source>
        <strain evidence="2">JCM 31740</strain>
    </source>
</reference>
<protein>
    <submittedName>
        <fullName evidence="1">Group 1 glycosyl transferase</fullName>
    </submittedName>
</protein>
<dbReference type="CDD" id="cd03801">
    <property type="entry name" value="GT4_PimA-like"/>
    <property type="match status" value="1"/>
</dbReference>
<reference evidence="3" key="2">
    <citation type="submission" date="2018-04" db="EMBL/GenBank/DDBJ databases">
        <title>Complete genome sequence of Sulfodiicoccus acidiphilus strain HS-1.</title>
        <authorList>
            <person name="Sakai H.D."/>
            <person name="Kurosawa N."/>
        </authorList>
    </citation>
    <scope>NUCLEOTIDE SEQUENCE [LARGE SCALE GENOMIC DNA]</scope>
    <source>
        <strain evidence="3">HS-1</strain>
    </source>
</reference>